<dbReference type="STRING" id="6198.A0A075A253"/>
<evidence type="ECO:0000259" key="8">
    <source>
        <dbReference type="Pfam" id="PF02879"/>
    </source>
</evidence>
<dbReference type="SUPFAM" id="SSF53738">
    <property type="entry name" value="Phosphoglucomutase, first 3 domains"/>
    <property type="match status" value="3"/>
</dbReference>
<keyword evidence="11" id="KW-1185">Reference proteome</keyword>
<dbReference type="RefSeq" id="XP_009162863.1">
    <property type="nucleotide sequence ID" value="XM_009164599.1"/>
</dbReference>
<dbReference type="GO" id="GO:0008973">
    <property type="term" value="F:phosphopentomutase activity"/>
    <property type="evidence" value="ECO:0007669"/>
    <property type="project" value="TreeGrafter"/>
</dbReference>
<dbReference type="Pfam" id="PF02879">
    <property type="entry name" value="PGM_PMM_II"/>
    <property type="match status" value="1"/>
</dbReference>
<comment type="cofactor">
    <cofactor evidence="1">
        <name>Mg(2+)</name>
        <dbReference type="ChEBI" id="CHEBI:18420"/>
    </cofactor>
</comment>
<dbReference type="InterPro" id="IPR005841">
    <property type="entry name" value="Alpha-D-phosphohexomutase_SF"/>
</dbReference>
<dbReference type="SUPFAM" id="SSF55957">
    <property type="entry name" value="Phosphoglucomutase, C-terminal domain"/>
    <property type="match status" value="1"/>
</dbReference>
<dbReference type="CTD" id="20314938"/>
<feature type="domain" description="Alpha-D-phosphohexomutase alpha/beta/alpha" evidence="9">
    <location>
        <begin position="342"/>
        <end position="458"/>
    </location>
</feature>
<dbReference type="OrthoDB" id="8300170at2759"/>
<evidence type="ECO:0000256" key="6">
    <source>
        <dbReference type="ARBA" id="ARBA00023235"/>
    </source>
</evidence>
<dbReference type="GO" id="GO:0005634">
    <property type="term" value="C:nucleus"/>
    <property type="evidence" value="ECO:0007669"/>
    <property type="project" value="TreeGrafter"/>
</dbReference>
<evidence type="ECO:0000313" key="11">
    <source>
        <dbReference type="Proteomes" id="UP000054324"/>
    </source>
</evidence>
<keyword evidence="3" id="KW-0597">Phosphoprotein</keyword>
<dbReference type="AlphaFoldDB" id="A0A075A253"/>
<dbReference type="Proteomes" id="UP000054324">
    <property type="component" value="Unassembled WGS sequence"/>
</dbReference>
<dbReference type="GeneID" id="20314938"/>
<evidence type="ECO:0000256" key="5">
    <source>
        <dbReference type="ARBA" id="ARBA00022842"/>
    </source>
</evidence>
<gene>
    <name evidence="10" type="ORF">T265_00750</name>
</gene>
<dbReference type="CDD" id="cd05799">
    <property type="entry name" value="PGM2"/>
    <property type="match status" value="1"/>
</dbReference>
<evidence type="ECO:0008006" key="12">
    <source>
        <dbReference type="Google" id="ProtNLM"/>
    </source>
</evidence>
<dbReference type="PANTHER" id="PTHR45745:SF1">
    <property type="entry name" value="PHOSPHOGLUCOMUTASE 2B-RELATED"/>
    <property type="match status" value="1"/>
</dbReference>
<dbReference type="InterPro" id="IPR016066">
    <property type="entry name" value="A-D-PHexomutase_CS"/>
</dbReference>
<accession>A0A075A253</accession>
<name>A0A075A253_OPIVI</name>
<dbReference type="GO" id="GO:0005975">
    <property type="term" value="P:carbohydrate metabolic process"/>
    <property type="evidence" value="ECO:0007669"/>
    <property type="project" value="InterPro"/>
</dbReference>
<feature type="domain" description="Alpha-D-phosphohexomutase alpha/beta/alpha" evidence="8">
    <location>
        <begin position="216"/>
        <end position="321"/>
    </location>
</feature>
<dbReference type="PRINTS" id="PR00509">
    <property type="entry name" value="PGMPMM"/>
</dbReference>
<feature type="domain" description="Alpha-D-phosphohexomutase alpha/beta/alpha" evidence="7">
    <location>
        <begin position="48"/>
        <end position="186"/>
    </location>
</feature>
<evidence type="ECO:0000256" key="1">
    <source>
        <dbReference type="ARBA" id="ARBA00001946"/>
    </source>
</evidence>
<evidence type="ECO:0000259" key="9">
    <source>
        <dbReference type="Pfam" id="PF02880"/>
    </source>
</evidence>
<evidence type="ECO:0000256" key="4">
    <source>
        <dbReference type="ARBA" id="ARBA00022723"/>
    </source>
</evidence>
<dbReference type="PANTHER" id="PTHR45745">
    <property type="entry name" value="PHOSPHOMANNOMUTASE 45A"/>
    <property type="match status" value="1"/>
</dbReference>
<protein>
    <recommendedName>
        <fullName evidence="12">Phosphoglucomutase/phosphomannomutase, alpha/beta/alpha domain II</fullName>
    </recommendedName>
</protein>
<comment type="similarity">
    <text evidence="2">Belongs to the phosphohexose mutase family.</text>
</comment>
<dbReference type="GO" id="GO:0006166">
    <property type="term" value="P:purine ribonucleoside salvage"/>
    <property type="evidence" value="ECO:0007669"/>
    <property type="project" value="TreeGrafter"/>
</dbReference>
<evidence type="ECO:0000259" key="7">
    <source>
        <dbReference type="Pfam" id="PF02878"/>
    </source>
</evidence>
<dbReference type="KEGG" id="ovi:T265_00750"/>
<dbReference type="GO" id="GO:0000287">
    <property type="term" value="F:magnesium ion binding"/>
    <property type="evidence" value="ECO:0007669"/>
    <property type="project" value="InterPro"/>
</dbReference>
<evidence type="ECO:0000313" key="10">
    <source>
        <dbReference type="EMBL" id="KER33446.1"/>
    </source>
</evidence>
<dbReference type="Pfam" id="PF02878">
    <property type="entry name" value="PGM_PMM_I"/>
    <property type="match status" value="1"/>
</dbReference>
<reference evidence="10 11" key="1">
    <citation type="submission" date="2013-11" db="EMBL/GenBank/DDBJ databases">
        <title>Opisthorchis viverrini - life in the bile duct.</title>
        <authorList>
            <person name="Young N.D."/>
            <person name="Nagarajan N."/>
            <person name="Lin S.J."/>
            <person name="Korhonen P.K."/>
            <person name="Jex A.R."/>
            <person name="Hall R.S."/>
            <person name="Safavi-Hemami H."/>
            <person name="Kaewkong W."/>
            <person name="Bertrand D."/>
            <person name="Gao S."/>
            <person name="Seet Q."/>
            <person name="Wongkham S."/>
            <person name="Teh B.T."/>
            <person name="Wongkham C."/>
            <person name="Intapan P.M."/>
            <person name="Maleewong W."/>
            <person name="Yang X."/>
            <person name="Hu M."/>
            <person name="Wang Z."/>
            <person name="Hofmann A."/>
            <person name="Sternberg P.W."/>
            <person name="Tan P."/>
            <person name="Wang J."/>
            <person name="Gasser R.B."/>
        </authorList>
    </citation>
    <scope>NUCLEOTIDE SEQUENCE [LARGE SCALE GENOMIC DNA]</scope>
</reference>
<organism evidence="10 11">
    <name type="scientific">Opisthorchis viverrini</name>
    <name type="common">Southeast Asian liver fluke</name>
    <dbReference type="NCBI Taxonomy" id="6198"/>
    <lineage>
        <taxon>Eukaryota</taxon>
        <taxon>Metazoa</taxon>
        <taxon>Spiralia</taxon>
        <taxon>Lophotrochozoa</taxon>
        <taxon>Platyhelminthes</taxon>
        <taxon>Trematoda</taxon>
        <taxon>Digenea</taxon>
        <taxon>Opisthorchiida</taxon>
        <taxon>Opisthorchiata</taxon>
        <taxon>Opisthorchiidae</taxon>
        <taxon>Opisthorchis</taxon>
    </lineage>
</organism>
<dbReference type="Gene3D" id="3.40.120.10">
    <property type="entry name" value="Alpha-D-Glucose-1,6-Bisphosphate, subunit A, domain 3"/>
    <property type="match status" value="3"/>
</dbReference>
<evidence type="ECO:0000256" key="2">
    <source>
        <dbReference type="ARBA" id="ARBA00010231"/>
    </source>
</evidence>
<dbReference type="InterPro" id="IPR005844">
    <property type="entry name" value="A-D-PHexomutase_a/b/a-I"/>
</dbReference>
<proteinExistence type="inferred from homology"/>
<dbReference type="EMBL" id="KL596625">
    <property type="protein sequence ID" value="KER33446.1"/>
    <property type="molecule type" value="Genomic_DNA"/>
</dbReference>
<sequence length="603" mass="68044">MQTMVPEVEKKIEEWLKWDKNEVTRSEIVRLKNAGEVEKLKGLLLNRMEFGTAGLRARMGPGYSQMNDLTIIQTTQGLLKYARTQFPHLKESGIIIGYDARHNSKKWAKYLANIFLNGGCLVYLFRENYPTPLLAYGVRHFKTCLGVVITASHNPKEDNGYKVYWDNGSQIISPHDKGISQCINESLAPEDASWNTEGVETHPLCRDPMPEIIDTYCRLQKERVCFTPEENPKCKIQFTYTAMHGVGWDAVKRICLSFGFASPLPVLEQITPDPEIPTVKYPNPEEGRSALSMAIARADSANSPVILANDPDADRLAVAEKQHNGKWKIFNGNELGAMFGCWIWSQWRKRNPDADPSRYGMLSSTVSSKILDTIAKKEGFYFEETLTGFKWMGNRADQLAKEGIKILFAFEEAIGFMCSDVVLDKDGIGALAVMSELANDVYSKGGTLQGYLENIYATYGIHISNNSYYFCYDPPKIAVMFEYIRNWPDNPGPAGYPQQLGRFRIVNIRDLTTGFDDNYPDKKARLPVSKSSQLITFTFDNDVSLTIRTSGTEPKIKYYSELRAKPGSSYSEQALAAELEELIGLVVKEFYRPEVYGFVARSS</sequence>
<keyword evidence="6" id="KW-0413">Isomerase</keyword>
<evidence type="ECO:0000256" key="3">
    <source>
        <dbReference type="ARBA" id="ARBA00022553"/>
    </source>
</evidence>
<dbReference type="PROSITE" id="PS00710">
    <property type="entry name" value="PGM_PMM"/>
    <property type="match status" value="1"/>
</dbReference>
<keyword evidence="5" id="KW-0460">Magnesium</keyword>
<dbReference type="InterPro" id="IPR036900">
    <property type="entry name" value="A-D-PHexomutase_C_sf"/>
</dbReference>
<dbReference type="Pfam" id="PF02880">
    <property type="entry name" value="PGM_PMM_III"/>
    <property type="match status" value="1"/>
</dbReference>
<dbReference type="InterPro" id="IPR016055">
    <property type="entry name" value="A-D-PHexomutase_a/b/a-I/II/III"/>
</dbReference>
<dbReference type="InterPro" id="IPR005846">
    <property type="entry name" value="A-D-PHexomutase_a/b/a-III"/>
</dbReference>
<keyword evidence="4" id="KW-0479">Metal-binding</keyword>
<dbReference type="InterPro" id="IPR005845">
    <property type="entry name" value="A-D-PHexomutase_a/b/a-II"/>
</dbReference>